<dbReference type="Proteomes" id="UP000030392">
    <property type="component" value="Unassembled WGS sequence"/>
</dbReference>
<dbReference type="RefSeq" id="WP_275040731.1">
    <property type="nucleotide sequence ID" value="NZ_JNAX01000012.1"/>
</dbReference>
<dbReference type="EMBL" id="JNAX01000012">
    <property type="protein sequence ID" value="KGG20348.1"/>
    <property type="molecule type" value="Genomic_DNA"/>
</dbReference>
<sequence>MTITLDAVTAEMLKAIMKKEGKYDGKQYLTEKIKQMYVTL</sequence>
<reference evidence="2" key="1">
    <citation type="journal article" date="2014" name="Sci. Data">
        <title>Genomes of diverse isolates of the marine cyanobacterium Prochlorococcus.</title>
        <authorList>
            <person name="Biller S."/>
            <person name="Berube P."/>
            <person name="Thompson J."/>
            <person name="Kelly L."/>
            <person name="Roggensack S."/>
            <person name="Awad L."/>
            <person name="Roache-Johnson K."/>
            <person name="Ding H."/>
            <person name="Giovannoni S.J."/>
            <person name="Moore L.R."/>
            <person name="Chisholm S.W."/>
        </authorList>
    </citation>
    <scope>NUCLEOTIDE SEQUENCE [LARGE SCALE GENOMIC DNA]</scope>
    <source>
        <strain evidence="2">PAC1</strain>
    </source>
</reference>
<evidence type="ECO:0000313" key="1">
    <source>
        <dbReference type="EMBL" id="KGG20348.1"/>
    </source>
</evidence>
<protein>
    <submittedName>
        <fullName evidence="1">Uncharacterized protein</fullName>
    </submittedName>
</protein>
<comment type="caution">
    <text evidence="1">The sequence shown here is derived from an EMBL/GenBank/DDBJ whole genome shotgun (WGS) entry which is preliminary data.</text>
</comment>
<evidence type="ECO:0000313" key="2">
    <source>
        <dbReference type="Proteomes" id="UP000030392"/>
    </source>
</evidence>
<gene>
    <name evidence="1" type="ORF">EV03_1310</name>
</gene>
<dbReference type="AlphaFoldDB" id="A0A0A2C1Z7"/>
<name>A0A0A2C1Z7_PROMR</name>
<organism evidence="1 2">
    <name type="scientific">Prochlorococcus marinus str. PAC1</name>
    <dbReference type="NCBI Taxonomy" id="59924"/>
    <lineage>
        <taxon>Bacteria</taxon>
        <taxon>Bacillati</taxon>
        <taxon>Cyanobacteriota</taxon>
        <taxon>Cyanophyceae</taxon>
        <taxon>Synechococcales</taxon>
        <taxon>Prochlorococcaceae</taxon>
        <taxon>Prochlorococcus</taxon>
    </lineage>
</organism>
<accession>A0A0A2C1Z7</accession>
<proteinExistence type="predicted"/>